<feature type="domain" description="EGF-like" evidence="2 3">
    <location>
        <begin position="106"/>
        <end position="117"/>
    </location>
</feature>
<evidence type="ECO:0000313" key="4">
    <source>
        <dbReference type="EMBL" id="EAY10714.1"/>
    </source>
</evidence>
<dbReference type="OrthoDB" id="155976at2759"/>
<gene>
    <name evidence="4" type="ORF">TVAG_364390</name>
</gene>
<evidence type="ECO:0000259" key="3">
    <source>
        <dbReference type="PROSITE" id="PS01186"/>
    </source>
</evidence>
<proteinExistence type="predicted"/>
<keyword evidence="1" id="KW-0472">Membrane</keyword>
<keyword evidence="5" id="KW-1185">Reference proteome</keyword>
<dbReference type="Proteomes" id="UP000001542">
    <property type="component" value="Unassembled WGS sequence"/>
</dbReference>
<dbReference type="Gene3D" id="2.10.25.10">
    <property type="entry name" value="Laminin"/>
    <property type="match status" value="1"/>
</dbReference>
<dbReference type="VEuPathDB" id="TrichDB:TVAGG3_0000910"/>
<sequence length="255" mass="28883">MLISVFLLASKNIRDDTISLSGNDIAPLSIYNTIEIDDNSYEFLPRNLSYYPKKGKCPSMNTELDDTTNLCVCKKGYKADSIESDGCYRCLEECFENSYCTYPGKCVCIPGYVGSSCLIKIPIIKIITPRTCQRGKQCSLNVTVTNNEGGYEIVYCHFKDIIIKSNKLNDQIYECVAPVFKTDGILISLSFNALNVSHEIFQIDYVDVPTINIFKVIIYLIVVVLVLVSLTRVYSFISRRKNYEEVIPFQQTKPT</sequence>
<dbReference type="RefSeq" id="XP_001322937.1">
    <property type="nucleotide sequence ID" value="XM_001322902.1"/>
</dbReference>
<feature type="transmembrane region" description="Helical" evidence="1">
    <location>
        <begin position="216"/>
        <end position="234"/>
    </location>
</feature>
<dbReference type="VEuPathDB" id="TrichDB:TVAG_364390"/>
<accession>A2E9F0</accession>
<dbReference type="AlphaFoldDB" id="A2E9F0"/>
<reference evidence="4" key="2">
    <citation type="journal article" date="2007" name="Science">
        <title>Draft genome sequence of the sexually transmitted pathogen Trichomonas vaginalis.</title>
        <authorList>
            <person name="Carlton J.M."/>
            <person name="Hirt R.P."/>
            <person name="Silva J.C."/>
            <person name="Delcher A.L."/>
            <person name="Schatz M."/>
            <person name="Zhao Q."/>
            <person name="Wortman J.R."/>
            <person name="Bidwell S.L."/>
            <person name="Alsmark U.C.M."/>
            <person name="Besteiro S."/>
            <person name="Sicheritz-Ponten T."/>
            <person name="Noel C.J."/>
            <person name="Dacks J.B."/>
            <person name="Foster P.G."/>
            <person name="Simillion C."/>
            <person name="Van de Peer Y."/>
            <person name="Miranda-Saavedra D."/>
            <person name="Barton G.J."/>
            <person name="Westrop G.D."/>
            <person name="Mueller S."/>
            <person name="Dessi D."/>
            <person name="Fiori P.L."/>
            <person name="Ren Q."/>
            <person name="Paulsen I."/>
            <person name="Zhang H."/>
            <person name="Bastida-Corcuera F.D."/>
            <person name="Simoes-Barbosa A."/>
            <person name="Brown M.T."/>
            <person name="Hayes R.D."/>
            <person name="Mukherjee M."/>
            <person name="Okumura C.Y."/>
            <person name="Schneider R."/>
            <person name="Smith A.J."/>
            <person name="Vanacova S."/>
            <person name="Villalvazo M."/>
            <person name="Haas B.J."/>
            <person name="Pertea M."/>
            <person name="Feldblyum T.V."/>
            <person name="Utterback T.R."/>
            <person name="Shu C.L."/>
            <person name="Osoegawa K."/>
            <person name="de Jong P.J."/>
            <person name="Hrdy I."/>
            <person name="Horvathova L."/>
            <person name="Zubacova Z."/>
            <person name="Dolezal P."/>
            <person name="Malik S.B."/>
            <person name="Logsdon J.M. Jr."/>
            <person name="Henze K."/>
            <person name="Gupta A."/>
            <person name="Wang C.C."/>
            <person name="Dunne R.L."/>
            <person name="Upcroft J.A."/>
            <person name="Upcroft P."/>
            <person name="White O."/>
            <person name="Salzberg S.L."/>
            <person name="Tang P."/>
            <person name="Chiu C.-H."/>
            <person name="Lee Y.-S."/>
            <person name="Embley T.M."/>
            <person name="Coombs G.H."/>
            <person name="Mottram J.C."/>
            <person name="Tachezy J."/>
            <person name="Fraser-Liggett C.M."/>
            <person name="Johnson P.J."/>
        </authorList>
    </citation>
    <scope>NUCLEOTIDE SEQUENCE [LARGE SCALE GENOMIC DNA]</scope>
    <source>
        <strain evidence="4">G3</strain>
    </source>
</reference>
<protein>
    <submittedName>
        <fullName evidence="4">MGC84085 protein, putative</fullName>
    </submittedName>
</protein>
<organism evidence="4 5">
    <name type="scientific">Trichomonas vaginalis (strain ATCC PRA-98 / G3)</name>
    <dbReference type="NCBI Taxonomy" id="412133"/>
    <lineage>
        <taxon>Eukaryota</taxon>
        <taxon>Metamonada</taxon>
        <taxon>Parabasalia</taxon>
        <taxon>Trichomonadida</taxon>
        <taxon>Trichomonadidae</taxon>
        <taxon>Trichomonas</taxon>
    </lineage>
</organism>
<dbReference type="InParanoid" id="A2E9F0"/>
<dbReference type="PROSITE" id="PS01186">
    <property type="entry name" value="EGF_2"/>
    <property type="match status" value="1"/>
</dbReference>
<reference evidence="4" key="1">
    <citation type="submission" date="2006-10" db="EMBL/GenBank/DDBJ databases">
        <authorList>
            <person name="Amadeo P."/>
            <person name="Zhao Q."/>
            <person name="Wortman J."/>
            <person name="Fraser-Liggett C."/>
            <person name="Carlton J."/>
        </authorList>
    </citation>
    <scope>NUCLEOTIDE SEQUENCE</scope>
    <source>
        <strain evidence="4">G3</strain>
    </source>
</reference>
<dbReference type="PROSITE" id="PS00022">
    <property type="entry name" value="EGF_1"/>
    <property type="match status" value="1"/>
</dbReference>
<keyword evidence="1" id="KW-1133">Transmembrane helix</keyword>
<dbReference type="KEGG" id="tva:4768649"/>
<name>A2E9F0_TRIV3</name>
<dbReference type="EMBL" id="DS113333">
    <property type="protein sequence ID" value="EAY10714.1"/>
    <property type="molecule type" value="Genomic_DNA"/>
</dbReference>
<keyword evidence="1" id="KW-0812">Transmembrane</keyword>
<dbReference type="InterPro" id="IPR000742">
    <property type="entry name" value="EGF"/>
</dbReference>
<evidence type="ECO:0000313" key="5">
    <source>
        <dbReference type="Proteomes" id="UP000001542"/>
    </source>
</evidence>
<evidence type="ECO:0000259" key="2">
    <source>
        <dbReference type="PROSITE" id="PS00022"/>
    </source>
</evidence>
<evidence type="ECO:0000256" key="1">
    <source>
        <dbReference type="SAM" id="Phobius"/>
    </source>
</evidence>